<feature type="compositionally biased region" description="Basic residues" evidence="1">
    <location>
        <begin position="50"/>
        <end position="59"/>
    </location>
</feature>
<dbReference type="EMBL" id="AB172531">
    <property type="protein sequence ID" value="BAE89593.1"/>
    <property type="molecule type" value="mRNA"/>
</dbReference>
<evidence type="ECO:0000313" key="2">
    <source>
        <dbReference type="EMBL" id="BAE89593.1"/>
    </source>
</evidence>
<evidence type="ECO:0000256" key="1">
    <source>
        <dbReference type="SAM" id="MobiDB-lite"/>
    </source>
</evidence>
<reference evidence="2" key="1">
    <citation type="journal article" date="2007" name="PLoS Biol.">
        <title>Rate of evolution in brain-expressed genes in humans and other primates.</title>
        <authorList>
            <person name="Wang H.-Y."/>
            <person name="Chien H.-C."/>
            <person name="Osada N."/>
            <person name="Hashimoto K."/>
            <person name="Sugano S."/>
            <person name="Gojobori T."/>
            <person name="Chou C.-K."/>
            <person name="Tsai S.-F."/>
            <person name="Wu C.-I."/>
            <person name="Shen C.-K.J."/>
        </authorList>
    </citation>
    <scope>NUCLEOTIDE SEQUENCE</scope>
</reference>
<dbReference type="AlphaFoldDB" id="I7GIB0"/>
<feature type="region of interest" description="Disordered" evidence="1">
    <location>
        <begin position="16"/>
        <end position="82"/>
    </location>
</feature>
<organism evidence="2">
    <name type="scientific">Macaca fascicularis</name>
    <name type="common">Crab-eating macaque</name>
    <name type="synonym">Cynomolgus monkey</name>
    <dbReference type="NCBI Taxonomy" id="9541"/>
    <lineage>
        <taxon>Eukaryota</taxon>
        <taxon>Metazoa</taxon>
        <taxon>Chordata</taxon>
        <taxon>Craniata</taxon>
        <taxon>Vertebrata</taxon>
        <taxon>Euteleostomi</taxon>
        <taxon>Mammalia</taxon>
        <taxon>Eutheria</taxon>
        <taxon>Euarchontoglires</taxon>
        <taxon>Primates</taxon>
        <taxon>Haplorrhini</taxon>
        <taxon>Catarrhini</taxon>
        <taxon>Cercopithecidae</taxon>
        <taxon>Cercopithecinae</taxon>
        <taxon>Macaca</taxon>
    </lineage>
</organism>
<proteinExistence type="evidence at transcript level"/>
<protein>
    <submittedName>
        <fullName evidence="2">Macaca fascicularis brain cDNA clone: QflA-18531, similar to human hypothetical protein FLJ39653 (FLJ39653), mRNA, RefSeq: NM_152684.1</fullName>
    </submittedName>
</protein>
<accession>I7GIB0</accession>
<sequence>MAGACLPVFPATGRLRQENRLNPGGGGCSEPHRDRVTGLQPGRQSETPSQKKKKKKKDRRGGSSRAKKKKKKEAAMPRLGTD</sequence>
<name>I7GIB0_MACFA</name>